<keyword evidence="3" id="KW-1185">Reference proteome</keyword>
<evidence type="ECO:0000313" key="3">
    <source>
        <dbReference type="Proteomes" id="UP001525890"/>
    </source>
</evidence>
<accession>A0ABT2MQE6</accession>
<feature type="region of interest" description="Disordered" evidence="1">
    <location>
        <begin position="345"/>
        <end position="366"/>
    </location>
</feature>
<dbReference type="Proteomes" id="UP001525890">
    <property type="component" value="Unassembled WGS sequence"/>
</dbReference>
<sequence length="478" mass="52679">MSIQRQYSLPTCKLVLEGLTDEHPSGDRQDGARPLMSILVSAECYLPPRKEPIAGGQEFFQSLVNTVSHYAQEFLSGVKRFSFYTIPVEPRDGVSTPVHLQKINPNLHRLIVQPQESYNSAPIEIDLSAVQLFDLVEAVDQFCADSQTLPQIHGNLRSLSRQEAKVHEPVTKRALPATVGLSSLAIAALAFFWMPIPEYQRPLEPVPEESSEESRQGTAAIASGNGPGSSPAGSPPDPSSFGITPMSNQQITDVTELQRLEQEVYNQIEGAWKTTPTFSEALVYQVAAGTDGAILGYKPENQAAQDYQDETPLLDLVYIPVDGGTATAEEVAVFQVVFEPPNTLQVSPWEGDRSEEEESDRSEVPEVTPVADIQDPLVLESLQQQVYETIDRAWTQNPDFERDLIYRIWVNAEGAIVDYEASDSLAKTSLNQTPLTELHQPSADYVRNTTGSDSSLAEFRVVFTSGGILQVSPWKGFR</sequence>
<evidence type="ECO:0000313" key="2">
    <source>
        <dbReference type="EMBL" id="MCT7966970.1"/>
    </source>
</evidence>
<comment type="caution">
    <text evidence="2">The sequence shown here is derived from an EMBL/GenBank/DDBJ whole genome shotgun (WGS) entry which is preliminary data.</text>
</comment>
<dbReference type="Pfam" id="PF14233">
    <property type="entry name" value="DUF4335"/>
    <property type="match status" value="1"/>
</dbReference>
<proteinExistence type="predicted"/>
<feature type="region of interest" description="Disordered" evidence="1">
    <location>
        <begin position="203"/>
        <end position="246"/>
    </location>
</feature>
<name>A0ABT2MQE6_9CYAN</name>
<dbReference type="RefSeq" id="WP_368006586.1">
    <property type="nucleotide sequence ID" value="NZ_JAMXFF010000015.1"/>
</dbReference>
<evidence type="ECO:0000256" key="1">
    <source>
        <dbReference type="SAM" id="MobiDB-lite"/>
    </source>
</evidence>
<organism evidence="2 3">
    <name type="scientific">Laspinema palackyanum D2a</name>
    <dbReference type="NCBI Taxonomy" id="2953684"/>
    <lineage>
        <taxon>Bacteria</taxon>
        <taxon>Bacillati</taxon>
        <taxon>Cyanobacteriota</taxon>
        <taxon>Cyanophyceae</taxon>
        <taxon>Oscillatoriophycideae</taxon>
        <taxon>Oscillatoriales</taxon>
        <taxon>Laspinemataceae</taxon>
        <taxon>Laspinema</taxon>
        <taxon>Laspinema palackyanum</taxon>
    </lineage>
</organism>
<dbReference type="EMBL" id="JAMXFF010000015">
    <property type="protein sequence ID" value="MCT7966970.1"/>
    <property type="molecule type" value="Genomic_DNA"/>
</dbReference>
<feature type="compositionally biased region" description="Low complexity" evidence="1">
    <location>
        <begin position="219"/>
        <end position="232"/>
    </location>
</feature>
<gene>
    <name evidence="2" type="ORF">NG799_11550</name>
</gene>
<dbReference type="InterPro" id="IPR025569">
    <property type="entry name" value="DUF4335"/>
</dbReference>
<protein>
    <submittedName>
        <fullName evidence="2">DUF4335 domain-containing protein</fullName>
    </submittedName>
</protein>
<reference evidence="2 3" key="1">
    <citation type="journal article" date="2022" name="Front. Microbiol.">
        <title>High genomic differentiation and limited gene flow indicate recent cryptic speciation within the genus Laspinema (cyanobacteria).</title>
        <authorList>
            <person name="Stanojkovic A."/>
            <person name="Skoupy S."/>
            <person name="Skaloud P."/>
            <person name="Dvorak P."/>
        </authorList>
    </citation>
    <scope>NUCLEOTIDE SEQUENCE [LARGE SCALE GENOMIC DNA]</scope>
    <source>
        <strain evidence="2 3">D2a</strain>
    </source>
</reference>